<keyword evidence="3" id="KW-1185">Reference proteome</keyword>
<gene>
    <name evidence="2" type="ORF">D791_01060</name>
</gene>
<keyword evidence="1" id="KW-0472">Membrane</keyword>
<name>W9V5G1_9GAMM</name>
<evidence type="ECO:0000256" key="1">
    <source>
        <dbReference type="SAM" id="Phobius"/>
    </source>
</evidence>
<dbReference type="AlphaFoldDB" id="W9V5G1"/>
<sequence length="78" mass="8653">MALRVNDSNLTKRGTRTPLSPLRCIKVAGALCVKLKNQHLSYVTLWVVIDPVAPGHLFILYLCTSSSVICYHIGLIFL</sequence>
<dbReference type="Proteomes" id="UP000019464">
    <property type="component" value="Unassembled WGS sequence"/>
</dbReference>
<accession>W9V5G1</accession>
<dbReference type="STRING" id="1229521.D791_01060"/>
<keyword evidence="1" id="KW-1133">Transmembrane helix</keyword>
<keyword evidence="1" id="KW-0812">Transmembrane</keyword>
<dbReference type="EMBL" id="AONB01000003">
    <property type="protein sequence ID" value="EXJ12171.1"/>
    <property type="molecule type" value="Genomic_DNA"/>
</dbReference>
<reference evidence="3" key="1">
    <citation type="submission" date="2012-11" db="EMBL/GenBank/DDBJ databases">
        <authorList>
            <person name="Singh A."/>
            <person name="Pinnaka A.K."/>
            <person name="Vaidya B."/>
        </authorList>
    </citation>
    <scope>NUCLEOTIDE SEQUENCE [LARGE SCALE GENOMIC DNA]</scope>
    <source>
        <strain evidence="3">AK23</strain>
    </source>
</reference>
<reference evidence="2 3" key="2">
    <citation type="journal article" date="2015" name="Syst. Appl. Microbiol.">
        <title>Nitrincola nitratireducens sp. nov. isolated from a haloalkaline crater lake.</title>
        <authorList>
            <person name="Singh A."/>
            <person name="Vaidya B."/>
            <person name="Tanuku N.R."/>
            <person name="Pinnaka A.K."/>
        </authorList>
    </citation>
    <scope>NUCLEOTIDE SEQUENCE [LARGE SCALE GENOMIC DNA]</scope>
    <source>
        <strain evidence="2 3">AK23</strain>
    </source>
</reference>
<proteinExistence type="predicted"/>
<protein>
    <submittedName>
        <fullName evidence="2">Uncharacterized protein</fullName>
    </submittedName>
</protein>
<organism evidence="2 3">
    <name type="scientific">Nitrincola nitratireducens</name>
    <dbReference type="NCBI Taxonomy" id="1229521"/>
    <lineage>
        <taxon>Bacteria</taxon>
        <taxon>Pseudomonadati</taxon>
        <taxon>Pseudomonadota</taxon>
        <taxon>Gammaproteobacteria</taxon>
        <taxon>Oceanospirillales</taxon>
        <taxon>Oceanospirillaceae</taxon>
        <taxon>Nitrincola</taxon>
    </lineage>
</organism>
<evidence type="ECO:0000313" key="3">
    <source>
        <dbReference type="Proteomes" id="UP000019464"/>
    </source>
</evidence>
<comment type="caution">
    <text evidence="2">The sequence shown here is derived from an EMBL/GenBank/DDBJ whole genome shotgun (WGS) entry which is preliminary data.</text>
</comment>
<evidence type="ECO:0000313" key="2">
    <source>
        <dbReference type="EMBL" id="EXJ12171.1"/>
    </source>
</evidence>
<feature type="transmembrane region" description="Helical" evidence="1">
    <location>
        <begin position="58"/>
        <end position="77"/>
    </location>
</feature>